<feature type="compositionally biased region" description="Polar residues" evidence="1">
    <location>
        <begin position="234"/>
        <end position="244"/>
    </location>
</feature>
<evidence type="ECO:0000256" key="1">
    <source>
        <dbReference type="SAM" id="MobiDB-lite"/>
    </source>
</evidence>
<evidence type="ECO:0000313" key="3">
    <source>
        <dbReference type="Proteomes" id="UP000291116"/>
    </source>
</evidence>
<feature type="region of interest" description="Disordered" evidence="1">
    <location>
        <begin position="257"/>
        <end position="280"/>
    </location>
</feature>
<dbReference type="Proteomes" id="UP000291116">
    <property type="component" value="Unassembled WGS sequence"/>
</dbReference>
<keyword evidence="3" id="KW-1185">Reference proteome</keyword>
<reference evidence="2 3" key="1">
    <citation type="submission" date="2019-01" db="EMBL/GenBank/DDBJ databases">
        <authorList>
            <person name="Ferrante I. M."/>
        </authorList>
    </citation>
    <scope>NUCLEOTIDE SEQUENCE [LARGE SCALE GENOMIC DNA]</scope>
    <source>
        <strain evidence="2 3">B856</strain>
    </source>
</reference>
<feature type="region of interest" description="Disordered" evidence="1">
    <location>
        <begin position="344"/>
        <end position="366"/>
    </location>
</feature>
<proteinExistence type="predicted"/>
<protein>
    <recommendedName>
        <fullName evidence="4">UBA domain-containing protein</fullName>
    </recommendedName>
</protein>
<evidence type="ECO:0000313" key="2">
    <source>
        <dbReference type="EMBL" id="VEU37629.1"/>
    </source>
</evidence>
<name>A0A448Z6G9_9STRA</name>
<feature type="region of interest" description="Disordered" evidence="1">
    <location>
        <begin position="507"/>
        <end position="530"/>
    </location>
</feature>
<feature type="compositionally biased region" description="Low complexity" evidence="1">
    <location>
        <begin position="218"/>
        <end position="233"/>
    </location>
</feature>
<sequence length="530" mass="58501">MSSPSHIPRQAAEWIAHFYFPMRRYNPDFVDRLEENLGILKIKELKPLQARLYSMDAVRSEGGIEKCRLLSSAKKQQRVDFIRRAFFRDRACAIVNHRLMEDLRTEMSRSTDTLSAAANPCGANGYASAASAAHDPYATARSPSGSRKRPNHQISSQASAALLRLQQYQQQRQQRPGGLPPNATGPNPEAEGADFFSSFVHFVGDRRGVAAVQGSRVNTSTSSNPSSNHPNINVGSINNNTHWATSTNSINNIHQTTTTTTGMAGSPAPPDPESHPQTPTESLLLPQLMQMGFQRQEILDGIRHQTSSATGSNGGPVTVDSVMVHLVTQREGMEEARMLDEARLVSEDQKQEDRARREASRETALAEATTGEQLLKIFPDSWVLGLLVGEEVCSFLLGGQETRKELIEILELEGKSRKWYGWKLPAGYFQKMGSVLLNSELPSARSGHHNNALSKARDTAETKGNSCAAAEESSVITTYLRKETRKLRSGLYELEEQCNGQPKIFLDERPKEDLGGGEVVVIDDDDDDDD</sequence>
<feature type="region of interest" description="Disordered" evidence="1">
    <location>
        <begin position="214"/>
        <end position="245"/>
    </location>
</feature>
<gene>
    <name evidence="2" type="ORF">PSNMU_V1.4_AUG-EV-PASAV3_0044340</name>
</gene>
<dbReference type="AlphaFoldDB" id="A0A448Z6G9"/>
<feature type="compositionally biased region" description="Low complexity" evidence="1">
    <location>
        <begin position="128"/>
        <end position="140"/>
    </location>
</feature>
<dbReference type="OrthoDB" id="49448at2759"/>
<feature type="region of interest" description="Disordered" evidence="1">
    <location>
        <begin position="446"/>
        <end position="467"/>
    </location>
</feature>
<feature type="region of interest" description="Disordered" evidence="1">
    <location>
        <begin position="167"/>
        <end position="193"/>
    </location>
</feature>
<dbReference type="EMBL" id="CAACVS010000135">
    <property type="protein sequence ID" value="VEU37629.1"/>
    <property type="molecule type" value="Genomic_DNA"/>
</dbReference>
<feature type="compositionally biased region" description="Basic and acidic residues" evidence="1">
    <location>
        <begin position="344"/>
        <end position="361"/>
    </location>
</feature>
<organism evidence="2 3">
    <name type="scientific">Pseudo-nitzschia multistriata</name>
    <dbReference type="NCBI Taxonomy" id="183589"/>
    <lineage>
        <taxon>Eukaryota</taxon>
        <taxon>Sar</taxon>
        <taxon>Stramenopiles</taxon>
        <taxon>Ochrophyta</taxon>
        <taxon>Bacillariophyta</taxon>
        <taxon>Bacillariophyceae</taxon>
        <taxon>Bacillariophycidae</taxon>
        <taxon>Bacillariales</taxon>
        <taxon>Bacillariaceae</taxon>
        <taxon>Pseudo-nitzschia</taxon>
    </lineage>
</organism>
<feature type="region of interest" description="Disordered" evidence="1">
    <location>
        <begin position="128"/>
        <end position="154"/>
    </location>
</feature>
<evidence type="ECO:0008006" key="4">
    <source>
        <dbReference type="Google" id="ProtNLM"/>
    </source>
</evidence>
<accession>A0A448Z6G9</accession>
<feature type="compositionally biased region" description="Acidic residues" evidence="1">
    <location>
        <begin position="521"/>
        <end position="530"/>
    </location>
</feature>